<dbReference type="Proteomes" id="UP000000768">
    <property type="component" value="Chromosome 5"/>
</dbReference>
<accession>A0A1Z5RG38</accession>
<evidence type="ECO:0000256" key="4">
    <source>
        <dbReference type="PROSITE-ProRule" id="PRU00175"/>
    </source>
</evidence>
<dbReference type="eggNOG" id="KOG0800">
    <property type="taxonomic scope" value="Eukaryota"/>
</dbReference>
<keyword evidence="6" id="KW-0812">Transmembrane</keyword>
<dbReference type="Pfam" id="PF13639">
    <property type="entry name" value="zf-RING_2"/>
    <property type="match status" value="1"/>
</dbReference>
<evidence type="ECO:0000256" key="2">
    <source>
        <dbReference type="ARBA" id="ARBA00022771"/>
    </source>
</evidence>
<feature type="transmembrane region" description="Helical" evidence="6">
    <location>
        <begin position="42"/>
        <end position="68"/>
    </location>
</feature>
<reference evidence="9" key="2">
    <citation type="journal article" date="2018" name="Plant J.">
        <title>The Sorghum bicolor reference genome: improved assembly, gene annotations, a transcriptome atlas, and signatures of genome organization.</title>
        <authorList>
            <person name="McCormick R.F."/>
            <person name="Truong S.K."/>
            <person name="Sreedasyam A."/>
            <person name="Jenkins J."/>
            <person name="Shu S."/>
            <person name="Sims D."/>
            <person name="Kennedy M."/>
            <person name="Amirebrahimi M."/>
            <person name="Weers B.D."/>
            <person name="McKinley B."/>
            <person name="Mattison A."/>
            <person name="Morishige D.T."/>
            <person name="Grimwood J."/>
            <person name="Schmutz J."/>
            <person name="Mullet J.E."/>
        </authorList>
    </citation>
    <scope>NUCLEOTIDE SEQUENCE [LARGE SCALE GENOMIC DNA]</scope>
    <source>
        <strain evidence="9">cv. BTx623</strain>
    </source>
</reference>
<dbReference type="GO" id="GO:0061630">
    <property type="term" value="F:ubiquitin protein ligase activity"/>
    <property type="evidence" value="ECO:0000318"/>
    <property type="project" value="GO_Central"/>
</dbReference>
<evidence type="ECO:0000256" key="3">
    <source>
        <dbReference type="ARBA" id="ARBA00022833"/>
    </source>
</evidence>
<dbReference type="Gramene" id="OQU82698">
    <property type="protein sequence ID" value="OQU82698"/>
    <property type="gene ID" value="SORBI_3005G006900"/>
</dbReference>
<proteinExistence type="predicted"/>
<evidence type="ECO:0000313" key="9">
    <source>
        <dbReference type="Proteomes" id="UP000000768"/>
    </source>
</evidence>
<keyword evidence="6" id="KW-0472">Membrane</keyword>
<dbReference type="InterPro" id="IPR052788">
    <property type="entry name" value="RING-type_E3_ligase_ATL"/>
</dbReference>
<dbReference type="SUPFAM" id="SSF57850">
    <property type="entry name" value="RING/U-box"/>
    <property type="match status" value="1"/>
</dbReference>
<evidence type="ECO:0000256" key="1">
    <source>
        <dbReference type="ARBA" id="ARBA00022723"/>
    </source>
</evidence>
<dbReference type="InterPro" id="IPR013083">
    <property type="entry name" value="Znf_RING/FYVE/PHD"/>
</dbReference>
<evidence type="ECO:0000256" key="5">
    <source>
        <dbReference type="SAM" id="MobiDB-lite"/>
    </source>
</evidence>
<sequence>MAMAPPGQAEQERDHQHGQPNSSHHTDAGTAARSVVGDYAKLVAVILFALLTMLALALALKAAVRYLVGRSRRARRGRANITDREMPAVEAPAPPPPPPALVYSAASTNLAGAAAESECTICLTEFADGDAVRVMPACRHSFHASCIERLLAGGRRSSCPTCRAPAAVATGAAAAAPQPDETTNRREPYSGAGDCSRHVAFVILAALSMTTMALAMISATVRYFLGRWRK</sequence>
<evidence type="ECO:0000259" key="7">
    <source>
        <dbReference type="PROSITE" id="PS50089"/>
    </source>
</evidence>
<dbReference type="SMART" id="SM00184">
    <property type="entry name" value="RING"/>
    <property type="match status" value="1"/>
</dbReference>
<keyword evidence="9" id="KW-1185">Reference proteome</keyword>
<keyword evidence="6" id="KW-1133">Transmembrane helix</keyword>
<gene>
    <name evidence="8" type="ORF">SORBI_3005G006900</name>
</gene>
<name>A0A1Z5RG38_SORBI</name>
<evidence type="ECO:0000256" key="6">
    <source>
        <dbReference type="SAM" id="Phobius"/>
    </source>
</evidence>
<feature type="domain" description="RING-type" evidence="7">
    <location>
        <begin position="119"/>
        <end position="163"/>
    </location>
</feature>
<keyword evidence="1" id="KW-0479">Metal-binding</keyword>
<dbReference type="EMBL" id="CM000764">
    <property type="protein sequence ID" value="OQU82698.1"/>
    <property type="molecule type" value="Genomic_DNA"/>
</dbReference>
<reference evidence="8 9" key="1">
    <citation type="journal article" date="2009" name="Nature">
        <title>The Sorghum bicolor genome and the diversification of grasses.</title>
        <authorList>
            <person name="Paterson A.H."/>
            <person name="Bowers J.E."/>
            <person name="Bruggmann R."/>
            <person name="Dubchak I."/>
            <person name="Grimwood J."/>
            <person name="Gundlach H."/>
            <person name="Haberer G."/>
            <person name="Hellsten U."/>
            <person name="Mitros T."/>
            <person name="Poliakov A."/>
            <person name="Schmutz J."/>
            <person name="Spannagl M."/>
            <person name="Tang H."/>
            <person name="Wang X."/>
            <person name="Wicker T."/>
            <person name="Bharti A.K."/>
            <person name="Chapman J."/>
            <person name="Feltus F.A."/>
            <person name="Gowik U."/>
            <person name="Grigoriev I.V."/>
            <person name="Lyons E."/>
            <person name="Maher C.A."/>
            <person name="Martis M."/>
            <person name="Narechania A."/>
            <person name="Otillar R.P."/>
            <person name="Penning B.W."/>
            <person name="Salamov A.A."/>
            <person name="Wang Y."/>
            <person name="Zhang L."/>
            <person name="Carpita N.C."/>
            <person name="Freeling M."/>
            <person name="Gingle A.R."/>
            <person name="Hash C.T."/>
            <person name="Keller B."/>
            <person name="Klein P."/>
            <person name="Kresovich S."/>
            <person name="McCann M.C."/>
            <person name="Ming R."/>
            <person name="Peterson D.G."/>
            <person name="Mehboob-ur-Rahman"/>
            <person name="Ware D."/>
            <person name="Westhoff P."/>
            <person name="Mayer K.F."/>
            <person name="Messing J."/>
            <person name="Rokhsar D.S."/>
        </authorList>
    </citation>
    <scope>NUCLEOTIDE SEQUENCE [LARGE SCALE GENOMIC DNA]</scope>
    <source>
        <strain evidence="9">cv. BTx623</strain>
    </source>
</reference>
<evidence type="ECO:0000313" key="8">
    <source>
        <dbReference type="EMBL" id="OQU82698.1"/>
    </source>
</evidence>
<keyword evidence="2 4" id="KW-0863">Zinc-finger</keyword>
<dbReference type="GO" id="GO:0008270">
    <property type="term" value="F:zinc ion binding"/>
    <property type="evidence" value="ECO:0007669"/>
    <property type="project" value="UniProtKB-KW"/>
</dbReference>
<dbReference type="InParanoid" id="A0A1Z5RG38"/>
<feature type="transmembrane region" description="Helical" evidence="6">
    <location>
        <begin position="199"/>
        <end position="225"/>
    </location>
</feature>
<dbReference type="PANTHER" id="PTHR45798:SF88">
    <property type="entry name" value="RING-H2 FINGER PROTEIN ATL61-RELATED"/>
    <property type="match status" value="1"/>
</dbReference>
<protein>
    <recommendedName>
        <fullName evidence="7">RING-type domain-containing protein</fullName>
    </recommendedName>
</protein>
<dbReference type="Gene3D" id="3.30.40.10">
    <property type="entry name" value="Zinc/RING finger domain, C3HC4 (zinc finger)"/>
    <property type="match status" value="1"/>
</dbReference>
<dbReference type="PANTHER" id="PTHR45798">
    <property type="entry name" value="RING-H2 FINGER PROTEIN ATL61-RELATED-RELATED"/>
    <property type="match status" value="1"/>
</dbReference>
<dbReference type="OrthoDB" id="8062037at2759"/>
<organism evidence="8 9">
    <name type="scientific">Sorghum bicolor</name>
    <name type="common">Sorghum</name>
    <name type="synonym">Sorghum vulgare</name>
    <dbReference type="NCBI Taxonomy" id="4558"/>
    <lineage>
        <taxon>Eukaryota</taxon>
        <taxon>Viridiplantae</taxon>
        <taxon>Streptophyta</taxon>
        <taxon>Embryophyta</taxon>
        <taxon>Tracheophyta</taxon>
        <taxon>Spermatophyta</taxon>
        <taxon>Magnoliopsida</taxon>
        <taxon>Liliopsida</taxon>
        <taxon>Poales</taxon>
        <taxon>Poaceae</taxon>
        <taxon>PACMAD clade</taxon>
        <taxon>Panicoideae</taxon>
        <taxon>Andropogonodae</taxon>
        <taxon>Andropogoneae</taxon>
        <taxon>Sorghinae</taxon>
        <taxon>Sorghum</taxon>
    </lineage>
</organism>
<dbReference type="PROSITE" id="PS50089">
    <property type="entry name" value="ZF_RING_2"/>
    <property type="match status" value="1"/>
</dbReference>
<feature type="region of interest" description="Disordered" evidence="5">
    <location>
        <begin position="1"/>
        <end position="28"/>
    </location>
</feature>
<dbReference type="AlphaFoldDB" id="A0A1Z5RG38"/>
<keyword evidence="3" id="KW-0862">Zinc</keyword>
<dbReference type="InterPro" id="IPR001841">
    <property type="entry name" value="Znf_RING"/>
</dbReference>
<feature type="region of interest" description="Disordered" evidence="5">
    <location>
        <begin position="171"/>
        <end position="191"/>
    </location>
</feature>
<dbReference type="OMA" id="NRREPYS"/>